<gene>
    <name evidence="1" type="ORF">DPMN_097872</name>
</gene>
<dbReference type="EMBL" id="JAIWYP010000003">
    <property type="protein sequence ID" value="KAH3855306.1"/>
    <property type="molecule type" value="Genomic_DNA"/>
</dbReference>
<evidence type="ECO:0000313" key="1">
    <source>
        <dbReference type="EMBL" id="KAH3855306.1"/>
    </source>
</evidence>
<reference evidence="1" key="1">
    <citation type="journal article" date="2019" name="bioRxiv">
        <title>The Genome of the Zebra Mussel, Dreissena polymorpha: A Resource for Invasive Species Research.</title>
        <authorList>
            <person name="McCartney M.A."/>
            <person name="Auch B."/>
            <person name="Kono T."/>
            <person name="Mallez S."/>
            <person name="Zhang Y."/>
            <person name="Obille A."/>
            <person name="Becker A."/>
            <person name="Abrahante J.E."/>
            <person name="Garbe J."/>
            <person name="Badalamenti J.P."/>
            <person name="Herman A."/>
            <person name="Mangelson H."/>
            <person name="Liachko I."/>
            <person name="Sullivan S."/>
            <person name="Sone E.D."/>
            <person name="Koren S."/>
            <person name="Silverstein K.A.T."/>
            <person name="Beckman K.B."/>
            <person name="Gohl D.M."/>
        </authorList>
    </citation>
    <scope>NUCLEOTIDE SEQUENCE</scope>
    <source>
        <strain evidence="1">Duluth1</strain>
        <tissue evidence="1">Whole animal</tissue>
    </source>
</reference>
<sequence length="134" mass="14257">MVSKTFKEIGRSLGWVGKPQKHTVLPFGLTCIGLNKCQCAGRRSLAALETSAVATAAVGGLGSRPLHVDQVLLRPLPPLKYLKVRHTASNARTPPAPDSPVTTINTIFVLESTRGVVTVVVVVTVVSQYLSMNP</sequence>
<dbReference type="Proteomes" id="UP000828390">
    <property type="component" value="Unassembled WGS sequence"/>
</dbReference>
<accession>A0A9D4LBY6</accession>
<proteinExistence type="predicted"/>
<reference evidence="1" key="2">
    <citation type="submission" date="2020-11" db="EMBL/GenBank/DDBJ databases">
        <authorList>
            <person name="McCartney M.A."/>
            <person name="Auch B."/>
            <person name="Kono T."/>
            <person name="Mallez S."/>
            <person name="Becker A."/>
            <person name="Gohl D.M."/>
            <person name="Silverstein K.A.T."/>
            <person name="Koren S."/>
            <person name="Bechman K.B."/>
            <person name="Herman A."/>
            <person name="Abrahante J.E."/>
            <person name="Garbe J."/>
        </authorList>
    </citation>
    <scope>NUCLEOTIDE SEQUENCE</scope>
    <source>
        <strain evidence="1">Duluth1</strain>
        <tissue evidence="1">Whole animal</tissue>
    </source>
</reference>
<comment type="caution">
    <text evidence="1">The sequence shown here is derived from an EMBL/GenBank/DDBJ whole genome shotgun (WGS) entry which is preliminary data.</text>
</comment>
<protein>
    <submittedName>
        <fullName evidence="1">Uncharacterized protein</fullName>
    </submittedName>
</protein>
<keyword evidence="2" id="KW-1185">Reference proteome</keyword>
<evidence type="ECO:0000313" key="2">
    <source>
        <dbReference type="Proteomes" id="UP000828390"/>
    </source>
</evidence>
<dbReference type="AlphaFoldDB" id="A0A9D4LBY6"/>
<organism evidence="1 2">
    <name type="scientific">Dreissena polymorpha</name>
    <name type="common">Zebra mussel</name>
    <name type="synonym">Mytilus polymorpha</name>
    <dbReference type="NCBI Taxonomy" id="45954"/>
    <lineage>
        <taxon>Eukaryota</taxon>
        <taxon>Metazoa</taxon>
        <taxon>Spiralia</taxon>
        <taxon>Lophotrochozoa</taxon>
        <taxon>Mollusca</taxon>
        <taxon>Bivalvia</taxon>
        <taxon>Autobranchia</taxon>
        <taxon>Heteroconchia</taxon>
        <taxon>Euheterodonta</taxon>
        <taxon>Imparidentia</taxon>
        <taxon>Neoheterodontei</taxon>
        <taxon>Myida</taxon>
        <taxon>Dreissenoidea</taxon>
        <taxon>Dreissenidae</taxon>
        <taxon>Dreissena</taxon>
    </lineage>
</organism>
<name>A0A9D4LBY6_DREPO</name>